<dbReference type="AlphaFoldDB" id="A0A1J7BR93"/>
<dbReference type="SMART" id="SM00060">
    <property type="entry name" value="FN3"/>
    <property type="match status" value="3"/>
</dbReference>
<dbReference type="PANTHER" id="PTHR46957">
    <property type="entry name" value="CYTOKINE RECEPTOR"/>
    <property type="match status" value="1"/>
</dbReference>
<dbReference type="RefSeq" id="WP_071636773.1">
    <property type="nucleotide sequence ID" value="NZ_MLFK01000007.1"/>
</dbReference>
<evidence type="ECO:0000313" key="4">
    <source>
        <dbReference type="EMBL" id="OIV41211.1"/>
    </source>
</evidence>
<dbReference type="Gene3D" id="2.60.40.10">
    <property type="entry name" value="Immunoglobulins"/>
    <property type="match status" value="3"/>
</dbReference>
<evidence type="ECO:0000259" key="3">
    <source>
        <dbReference type="PROSITE" id="PS50853"/>
    </source>
</evidence>
<dbReference type="InterPro" id="IPR026444">
    <property type="entry name" value="Secre_tail"/>
</dbReference>
<dbReference type="CDD" id="cd00063">
    <property type="entry name" value="FN3"/>
    <property type="match status" value="3"/>
</dbReference>
<feature type="domain" description="Fibronectin type-III" evidence="3">
    <location>
        <begin position="197"/>
        <end position="282"/>
    </location>
</feature>
<name>A0A1J7BR93_FLAJO</name>
<dbReference type="SUPFAM" id="SSF49265">
    <property type="entry name" value="Fibronectin type III"/>
    <property type="match status" value="2"/>
</dbReference>
<dbReference type="PANTHER" id="PTHR46957:SF3">
    <property type="entry name" value="CYTOKINE RECEPTOR"/>
    <property type="match status" value="1"/>
</dbReference>
<proteinExistence type="predicted"/>
<evidence type="ECO:0000313" key="5">
    <source>
        <dbReference type="Proteomes" id="UP000182826"/>
    </source>
</evidence>
<dbReference type="InterPro" id="IPR013783">
    <property type="entry name" value="Ig-like_fold"/>
</dbReference>
<accession>A0A1J7BR93</accession>
<feature type="signal peptide" evidence="2">
    <location>
        <begin position="1"/>
        <end position="27"/>
    </location>
</feature>
<evidence type="ECO:0000256" key="1">
    <source>
        <dbReference type="ARBA" id="ARBA00022729"/>
    </source>
</evidence>
<dbReference type="InterPro" id="IPR050713">
    <property type="entry name" value="RTP_Phos/Ushers"/>
</dbReference>
<dbReference type="InterPro" id="IPR036116">
    <property type="entry name" value="FN3_sf"/>
</dbReference>
<dbReference type="PROSITE" id="PS50853">
    <property type="entry name" value="FN3"/>
    <property type="match status" value="3"/>
</dbReference>
<feature type="domain" description="Fibronectin type-III" evidence="3">
    <location>
        <begin position="381"/>
        <end position="464"/>
    </location>
</feature>
<dbReference type="Pfam" id="PF20009">
    <property type="entry name" value="GEVED"/>
    <property type="match status" value="2"/>
</dbReference>
<sequence>MGKITFKKSFLKIAFGILLLFFQVLEAQSQKTGKTKKTEAATYCEAGGNSIDFEYIGQFRLGAFLGPNTTSTGYSDHTNMVINLVKGETYLLSIHPAWSNAASFSAGYGVWIDYNGDKAFNYGDEMVWSAFDGSYKKPITSTFKVSENAVTGTTRLRVAMEFAYRPNACGLYKYGEVEDYTVNIIEGVPNNPLAPAAPVSLTASEIIETQFKLSWTLPANNPDVTGYDIYQDQVLIASSAIPSYTVTGLDPKTSYVYTVKTKNANGISSLSSEPIVVTTIPDVTPPTIPGDFTIASLMSRKVNLSWSPATDLVSGNNITYKIYNGNTLVATTKSSNYLITGLKPGTEYSYKLYAYDEANNFSNAVNIIKLTTPVDTTPPTKPTDLTASNITTSSVTLSWTASTDNEEIDSYYISGGPSGLWPKGTQATISNLQEGTTYTFTLNAVDPAGLYSESATITITTVALPKYCASKSTDISKKFINWVTFGTISNNSGVDASGYSDFTAKSAKITKGVKTSISINAWVSPSASGSNRYYVWIDYNGNKDFDDPDELVVKGSTSAAYLNNFITIPGTAITGKTRMRVILKEGTAPTPCETFAIGEVEDYTIEILDSNLGIDEYAKKSEGYILSPNPAHEKLYIDNAANADTAFKIISSNGQIIKEGKIDSKGIDIHKLSNGIYIIELNDGEKSIAKKFIKN</sequence>
<dbReference type="InterPro" id="IPR045474">
    <property type="entry name" value="GEVED"/>
</dbReference>
<gene>
    <name evidence="4" type="ORF">BKM63_11700</name>
</gene>
<dbReference type="Proteomes" id="UP000182826">
    <property type="component" value="Unassembled WGS sequence"/>
</dbReference>
<comment type="caution">
    <text evidence="4">The sequence shown here is derived from an EMBL/GenBank/DDBJ whole genome shotgun (WGS) entry which is preliminary data.</text>
</comment>
<dbReference type="EMBL" id="MLFK01000007">
    <property type="protein sequence ID" value="OIV41211.1"/>
    <property type="molecule type" value="Genomic_DNA"/>
</dbReference>
<dbReference type="InterPro" id="IPR003961">
    <property type="entry name" value="FN3_dom"/>
</dbReference>
<evidence type="ECO:0000256" key="2">
    <source>
        <dbReference type="SAM" id="SignalP"/>
    </source>
</evidence>
<dbReference type="NCBIfam" id="TIGR04183">
    <property type="entry name" value="Por_Secre_tail"/>
    <property type="match status" value="1"/>
</dbReference>
<keyword evidence="5" id="KW-1185">Reference proteome</keyword>
<dbReference type="GO" id="GO:0016020">
    <property type="term" value="C:membrane"/>
    <property type="evidence" value="ECO:0007669"/>
    <property type="project" value="UniProtKB-SubCell"/>
</dbReference>
<reference evidence="4 5" key="1">
    <citation type="submission" date="2016-10" db="EMBL/GenBank/DDBJ databases">
        <title>Draft Genome Sequence of Rhizobacteria Flavobacterium johnsoniae CI04.</title>
        <authorList>
            <person name="Bravo J.I."/>
            <person name="Lozano G.L."/>
            <person name="Handelsman J."/>
        </authorList>
    </citation>
    <scope>NUCLEOTIDE SEQUENCE [LARGE SCALE GENOMIC DNA]</scope>
    <source>
        <strain evidence="4 5">CI04</strain>
    </source>
</reference>
<dbReference type="Pfam" id="PF00041">
    <property type="entry name" value="fn3"/>
    <property type="match status" value="3"/>
</dbReference>
<keyword evidence="1 2" id="KW-0732">Signal</keyword>
<feature type="domain" description="Fibronectin type-III" evidence="3">
    <location>
        <begin position="288"/>
        <end position="375"/>
    </location>
</feature>
<protein>
    <recommendedName>
        <fullName evidence="3">Fibronectin type-III domain-containing protein</fullName>
    </recommendedName>
</protein>
<dbReference type="OrthoDB" id="9808753at2"/>
<organism evidence="4 5">
    <name type="scientific">Flavobacterium johnsoniae</name>
    <name type="common">Cytophaga johnsonae</name>
    <dbReference type="NCBI Taxonomy" id="986"/>
    <lineage>
        <taxon>Bacteria</taxon>
        <taxon>Pseudomonadati</taxon>
        <taxon>Bacteroidota</taxon>
        <taxon>Flavobacteriia</taxon>
        <taxon>Flavobacteriales</taxon>
        <taxon>Flavobacteriaceae</taxon>
        <taxon>Flavobacterium</taxon>
    </lineage>
</organism>
<dbReference type="Pfam" id="PF18962">
    <property type="entry name" value="Por_Secre_tail"/>
    <property type="match status" value="1"/>
</dbReference>
<feature type="chain" id="PRO_5009643552" description="Fibronectin type-III domain-containing protein" evidence="2">
    <location>
        <begin position="28"/>
        <end position="695"/>
    </location>
</feature>